<sequence length="163" mass="18701">MVEAIETERLVLRRARIDDVAAMHRIMRDPTAMRYWSTLPHESVRQTADWVRSMIHPPDNNDDFIVTLDGACIGKMGAWQLPDFGYLLDPAHWGKGYASEALAAFLAHRKRCGSAFLTADTDPRNTASIRLLQRHGFVETGRAEKTWLIGGQWFDSIYWRKEL</sequence>
<name>A0ABP7RWR3_9SPHN</name>
<dbReference type="InterPro" id="IPR016181">
    <property type="entry name" value="Acyl_CoA_acyltransferase"/>
</dbReference>
<gene>
    <name evidence="2" type="ORF">GCM10022211_13240</name>
</gene>
<dbReference type="InterPro" id="IPR000182">
    <property type="entry name" value="GNAT_dom"/>
</dbReference>
<dbReference type="Gene3D" id="3.40.630.30">
    <property type="match status" value="1"/>
</dbReference>
<dbReference type="PANTHER" id="PTHR43792">
    <property type="entry name" value="GNAT FAMILY, PUTATIVE (AFU_ORTHOLOGUE AFUA_3G00765)-RELATED-RELATED"/>
    <property type="match status" value="1"/>
</dbReference>
<protein>
    <submittedName>
        <fullName evidence="2">GNAT family N-acetyltransferase</fullName>
    </submittedName>
</protein>
<proteinExistence type="predicted"/>
<dbReference type="Pfam" id="PF13302">
    <property type="entry name" value="Acetyltransf_3"/>
    <property type="match status" value="1"/>
</dbReference>
<dbReference type="PROSITE" id="PS51186">
    <property type="entry name" value="GNAT"/>
    <property type="match status" value="1"/>
</dbReference>
<feature type="domain" description="N-acetyltransferase" evidence="1">
    <location>
        <begin position="10"/>
        <end position="163"/>
    </location>
</feature>
<comment type="caution">
    <text evidence="2">The sequence shown here is derived from an EMBL/GenBank/DDBJ whole genome shotgun (WGS) entry which is preliminary data.</text>
</comment>
<organism evidence="2 3">
    <name type="scientific">Sphingomonas humi</name>
    <dbReference type="NCBI Taxonomy" id="335630"/>
    <lineage>
        <taxon>Bacteria</taxon>
        <taxon>Pseudomonadati</taxon>
        <taxon>Pseudomonadota</taxon>
        <taxon>Alphaproteobacteria</taxon>
        <taxon>Sphingomonadales</taxon>
        <taxon>Sphingomonadaceae</taxon>
        <taxon>Sphingomonas</taxon>
    </lineage>
</organism>
<evidence type="ECO:0000313" key="3">
    <source>
        <dbReference type="Proteomes" id="UP001501310"/>
    </source>
</evidence>
<dbReference type="InterPro" id="IPR051531">
    <property type="entry name" value="N-acetyltransferase"/>
</dbReference>
<dbReference type="EMBL" id="BAAAZD010000001">
    <property type="protein sequence ID" value="GAA4003096.1"/>
    <property type="molecule type" value="Genomic_DNA"/>
</dbReference>
<accession>A0ABP7RWR3</accession>
<reference evidence="3" key="1">
    <citation type="journal article" date="2019" name="Int. J. Syst. Evol. Microbiol.">
        <title>The Global Catalogue of Microorganisms (GCM) 10K type strain sequencing project: providing services to taxonomists for standard genome sequencing and annotation.</title>
        <authorList>
            <consortium name="The Broad Institute Genomics Platform"/>
            <consortium name="The Broad Institute Genome Sequencing Center for Infectious Disease"/>
            <person name="Wu L."/>
            <person name="Ma J."/>
        </authorList>
    </citation>
    <scope>NUCLEOTIDE SEQUENCE [LARGE SCALE GENOMIC DNA]</scope>
    <source>
        <strain evidence="3">JCM 16603</strain>
    </source>
</reference>
<dbReference type="RefSeq" id="WP_344709386.1">
    <property type="nucleotide sequence ID" value="NZ_BAAAZD010000001.1"/>
</dbReference>
<keyword evidence="3" id="KW-1185">Reference proteome</keyword>
<dbReference type="SUPFAM" id="SSF55729">
    <property type="entry name" value="Acyl-CoA N-acyltransferases (Nat)"/>
    <property type="match status" value="1"/>
</dbReference>
<dbReference type="Proteomes" id="UP001501310">
    <property type="component" value="Unassembled WGS sequence"/>
</dbReference>
<evidence type="ECO:0000313" key="2">
    <source>
        <dbReference type="EMBL" id="GAA4003096.1"/>
    </source>
</evidence>
<evidence type="ECO:0000259" key="1">
    <source>
        <dbReference type="PROSITE" id="PS51186"/>
    </source>
</evidence>